<dbReference type="GO" id="GO:0004789">
    <property type="term" value="F:thiamine-phosphate diphosphorylase activity"/>
    <property type="evidence" value="ECO:0007669"/>
    <property type="project" value="UniProtKB-EC"/>
</dbReference>
<dbReference type="Pfam" id="PF02581">
    <property type="entry name" value="TMP-TENI"/>
    <property type="match status" value="1"/>
</dbReference>
<comment type="caution">
    <text evidence="9">Lacks conserved residue(s) required for the propagation of feature annotation.</text>
</comment>
<gene>
    <name evidence="9" type="primary">thiE</name>
    <name evidence="13" type="ORF">QQ008_14800</name>
</gene>
<keyword evidence="4 9" id="KW-0460">Magnesium</keyword>
<evidence type="ECO:0000256" key="5">
    <source>
        <dbReference type="ARBA" id="ARBA00022977"/>
    </source>
</evidence>
<evidence type="ECO:0000256" key="2">
    <source>
        <dbReference type="ARBA" id="ARBA00022679"/>
    </source>
</evidence>
<evidence type="ECO:0000256" key="11">
    <source>
        <dbReference type="RuleBase" id="RU004253"/>
    </source>
</evidence>
<evidence type="ECO:0000256" key="4">
    <source>
        <dbReference type="ARBA" id="ARBA00022842"/>
    </source>
</evidence>
<keyword evidence="5 9" id="KW-0784">Thiamine biosynthesis</keyword>
<comment type="catalytic activity">
    <reaction evidence="6 9 10">
        <text>4-methyl-5-(2-phosphooxyethyl)-thiazole + 4-amino-2-methyl-5-(diphosphooxymethyl)pyrimidine + H(+) = thiamine phosphate + diphosphate</text>
        <dbReference type="Rhea" id="RHEA:22328"/>
        <dbReference type="ChEBI" id="CHEBI:15378"/>
        <dbReference type="ChEBI" id="CHEBI:33019"/>
        <dbReference type="ChEBI" id="CHEBI:37575"/>
        <dbReference type="ChEBI" id="CHEBI:57841"/>
        <dbReference type="ChEBI" id="CHEBI:58296"/>
        <dbReference type="EC" id="2.5.1.3"/>
    </reaction>
</comment>
<name>A0ABT8KPL7_9BACT</name>
<keyword evidence="3 9" id="KW-0479">Metal-binding</keyword>
<dbReference type="InterPro" id="IPR034291">
    <property type="entry name" value="TMP_synthase"/>
</dbReference>
<evidence type="ECO:0000256" key="1">
    <source>
        <dbReference type="ARBA" id="ARBA00005165"/>
    </source>
</evidence>
<sequence length="216" mass="24154">MISQLHYITQSTPSYRHLDTVKDVCEAGCKWIQLRMKHESPEERMDIATTAKGICTKHQAKLIINDHVDLTKAVKADGVHLGKTDMSPEEARKVLGDKFIIGGTANTLDDILHLYHTHAVDYIGLGPFRYTKTKENLSPILASEGYAKILEQLRKQHVKLPIVAIGGIRLNDIQSIMRLGLDGIAVSSLITFSDDKKRLIENIEEEINHGTATYRG</sequence>
<comment type="cofactor">
    <cofactor evidence="9">
        <name>Mg(2+)</name>
        <dbReference type="ChEBI" id="CHEBI:18420"/>
    </cofactor>
    <text evidence="9">Binds 1 Mg(2+) ion per subunit.</text>
</comment>
<evidence type="ECO:0000256" key="6">
    <source>
        <dbReference type="ARBA" id="ARBA00047334"/>
    </source>
</evidence>
<dbReference type="HAMAP" id="MF_00097">
    <property type="entry name" value="TMP_synthase"/>
    <property type="match status" value="1"/>
</dbReference>
<evidence type="ECO:0000256" key="3">
    <source>
        <dbReference type="ARBA" id="ARBA00022723"/>
    </source>
</evidence>
<dbReference type="Gene3D" id="3.20.20.70">
    <property type="entry name" value="Aldolase class I"/>
    <property type="match status" value="1"/>
</dbReference>
<dbReference type="SUPFAM" id="SSF51391">
    <property type="entry name" value="Thiamin phosphate synthase"/>
    <property type="match status" value="1"/>
</dbReference>
<dbReference type="NCBIfam" id="NF000736">
    <property type="entry name" value="PRK00043.2-3"/>
    <property type="match status" value="1"/>
</dbReference>
<dbReference type="Proteomes" id="UP001172082">
    <property type="component" value="Unassembled WGS sequence"/>
</dbReference>
<feature type="binding site" evidence="9">
    <location>
        <position position="104"/>
    </location>
    <ligand>
        <name>4-amino-2-methyl-5-(diphosphooxymethyl)pyrimidine</name>
        <dbReference type="ChEBI" id="CHEBI:57841"/>
    </ligand>
</feature>
<comment type="caution">
    <text evidence="13">The sequence shown here is derived from an EMBL/GenBank/DDBJ whole genome shotgun (WGS) entry which is preliminary data.</text>
</comment>
<dbReference type="EMBL" id="JAUJEA010000005">
    <property type="protein sequence ID" value="MDN5202655.1"/>
    <property type="molecule type" value="Genomic_DNA"/>
</dbReference>
<dbReference type="RefSeq" id="WP_346752677.1">
    <property type="nucleotide sequence ID" value="NZ_JAUJEA010000005.1"/>
</dbReference>
<comment type="catalytic activity">
    <reaction evidence="8 9 10">
        <text>2-[(2R,5Z)-2-carboxy-4-methylthiazol-5(2H)-ylidene]ethyl phosphate + 4-amino-2-methyl-5-(diphosphooxymethyl)pyrimidine + 2 H(+) = thiamine phosphate + CO2 + diphosphate</text>
        <dbReference type="Rhea" id="RHEA:47844"/>
        <dbReference type="ChEBI" id="CHEBI:15378"/>
        <dbReference type="ChEBI" id="CHEBI:16526"/>
        <dbReference type="ChEBI" id="CHEBI:33019"/>
        <dbReference type="ChEBI" id="CHEBI:37575"/>
        <dbReference type="ChEBI" id="CHEBI:57841"/>
        <dbReference type="ChEBI" id="CHEBI:62899"/>
        <dbReference type="EC" id="2.5.1.3"/>
    </reaction>
</comment>
<evidence type="ECO:0000256" key="8">
    <source>
        <dbReference type="ARBA" id="ARBA00047883"/>
    </source>
</evidence>
<evidence type="ECO:0000313" key="14">
    <source>
        <dbReference type="Proteomes" id="UP001172082"/>
    </source>
</evidence>
<comment type="catalytic activity">
    <reaction evidence="7 9 10">
        <text>2-(2-carboxy-4-methylthiazol-5-yl)ethyl phosphate + 4-amino-2-methyl-5-(diphosphooxymethyl)pyrimidine + 2 H(+) = thiamine phosphate + CO2 + diphosphate</text>
        <dbReference type="Rhea" id="RHEA:47848"/>
        <dbReference type="ChEBI" id="CHEBI:15378"/>
        <dbReference type="ChEBI" id="CHEBI:16526"/>
        <dbReference type="ChEBI" id="CHEBI:33019"/>
        <dbReference type="ChEBI" id="CHEBI:37575"/>
        <dbReference type="ChEBI" id="CHEBI:57841"/>
        <dbReference type="ChEBI" id="CHEBI:62890"/>
        <dbReference type="EC" id="2.5.1.3"/>
    </reaction>
</comment>
<accession>A0ABT8KPL7</accession>
<organism evidence="13 14">
    <name type="scientific">Splendidivirga corallicola</name>
    <dbReference type="NCBI Taxonomy" id="3051826"/>
    <lineage>
        <taxon>Bacteria</taxon>
        <taxon>Pseudomonadati</taxon>
        <taxon>Bacteroidota</taxon>
        <taxon>Cytophagia</taxon>
        <taxon>Cytophagales</taxon>
        <taxon>Splendidivirgaceae</taxon>
        <taxon>Splendidivirga</taxon>
    </lineage>
</organism>
<keyword evidence="14" id="KW-1185">Reference proteome</keyword>
<dbReference type="CDD" id="cd00564">
    <property type="entry name" value="TMP_TenI"/>
    <property type="match status" value="1"/>
</dbReference>
<dbReference type="InterPro" id="IPR022998">
    <property type="entry name" value="ThiamineP_synth_TenI"/>
</dbReference>
<feature type="binding site" evidence="9">
    <location>
        <position position="134"/>
    </location>
    <ligand>
        <name>4-amino-2-methyl-5-(diphosphooxymethyl)pyrimidine</name>
        <dbReference type="ChEBI" id="CHEBI:57841"/>
    </ligand>
</feature>
<feature type="domain" description="Thiamine phosphate synthase/TenI" evidence="12">
    <location>
        <begin position="7"/>
        <end position="190"/>
    </location>
</feature>
<dbReference type="PANTHER" id="PTHR20857">
    <property type="entry name" value="THIAMINE-PHOSPHATE PYROPHOSPHORYLASE"/>
    <property type="match status" value="1"/>
</dbReference>
<protein>
    <recommendedName>
        <fullName evidence="9">Thiamine-phosphate synthase</fullName>
        <shortName evidence="9">TP synthase</shortName>
        <shortName evidence="9">TPS</shortName>
        <ecNumber evidence="9">2.5.1.3</ecNumber>
    </recommendedName>
    <alternativeName>
        <fullName evidence="9">Thiamine-phosphate pyrophosphorylase</fullName>
        <shortName evidence="9">TMP pyrophosphorylase</shortName>
        <shortName evidence="9">TMP-PPase</shortName>
    </alternativeName>
</protein>
<evidence type="ECO:0000259" key="12">
    <source>
        <dbReference type="Pfam" id="PF02581"/>
    </source>
</evidence>
<dbReference type="InterPro" id="IPR036206">
    <property type="entry name" value="ThiamineP_synth_sf"/>
</dbReference>
<evidence type="ECO:0000256" key="7">
    <source>
        <dbReference type="ARBA" id="ARBA00047851"/>
    </source>
</evidence>
<dbReference type="PANTHER" id="PTHR20857:SF15">
    <property type="entry name" value="THIAMINE-PHOSPHATE SYNTHASE"/>
    <property type="match status" value="1"/>
</dbReference>
<feature type="binding site" evidence="9">
    <location>
        <position position="85"/>
    </location>
    <ligand>
        <name>Mg(2+)</name>
        <dbReference type="ChEBI" id="CHEBI:18420"/>
    </ligand>
</feature>
<evidence type="ECO:0000256" key="9">
    <source>
        <dbReference type="HAMAP-Rule" id="MF_00097"/>
    </source>
</evidence>
<comment type="similarity">
    <text evidence="9 10">Belongs to the thiamine-phosphate synthase family.</text>
</comment>
<feature type="binding site" evidence="9">
    <location>
        <position position="65"/>
    </location>
    <ligand>
        <name>4-amino-2-methyl-5-(diphosphooxymethyl)pyrimidine</name>
        <dbReference type="ChEBI" id="CHEBI:57841"/>
    </ligand>
</feature>
<feature type="binding site" evidence="9">
    <location>
        <begin position="33"/>
        <end position="37"/>
    </location>
    <ligand>
        <name>4-amino-2-methyl-5-(diphosphooxymethyl)pyrimidine</name>
        <dbReference type="ChEBI" id="CHEBI:57841"/>
    </ligand>
</feature>
<feature type="binding site" evidence="9">
    <location>
        <position position="66"/>
    </location>
    <ligand>
        <name>Mg(2+)</name>
        <dbReference type="ChEBI" id="CHEBI:18420"/>
    </ligand>
</feature>
<evidence type="ECO:0000313" key="13">
    <source>
        <dbReference type="EMBL" id="MDN5202655.1"/>
    </source>
</evidence>
<dbReference type="InterPro" id="IPR013785">
    <property type="entry name" value="Aldolase_TIM"/>
</dbReference>
<reference evidence="13" key="1">
    <citation type="submission" date="2023-06" db="EMBL/GenBank/DDBJ databases">
        <title>Genomic of Parafulvivirga corallium.</title>
        <authorList>
            <person name="Wang G."/>
        </authorList>
    </citation>
    <scope>NUCLEOTIDE SEQUENCE</scope>
    <source>
        <strain evidence="13">BMA10</strain>
    </source>
</reference>
<comment type="pathway">
    <text evidence="1 9 11">Cofactor biosynthesis; thiamine diphosphate biosynthesis; thiamine phosphate from 4-amino-2-methyl-5-diphosphomethylpyrimidine and 4-methyl-5-(2-phosphoethyl)-thiazole: step 1/1.</text>
</comment>
<comment type="function">
    <text evidence="9">Condenses 4-methyl-5-(beta-hydroxyethyl)thiazole monophosphate (THZ-P) and 2-methyl-4-amino-5-hydroxymethyl pyrimidine pyrophosphate (HMP-PP) to form thiamine monophosphate (TMP).</text>
</comment>
<dbReference type="NCBIfam" id="TIGR00693">
    <property type="entry name" value="thiE"/>
    <property type="match status" value="1"/>
</dbReference>
<feature type="binding site" evidence="9">
    <location>
        <position position="167"/>
    </location>
    <ligand>
        <name>2-[(2R,5Z)-2-carboxy-4-methylthiazol-5(2H)-ylidene]ethyl phosphate</name>
        <dbReference type="ChEBI" id="CHEBI:62899"/>
    </ligand>
</feature>
<evidence type="ECO:0000256" key="10">
    <source>
        <dbReference type="RuleBase" id="RU003826"/>
    </source>
</evidence>
<feature type="binding site" evidence="9">
    <location>
        <begin position="131"/>
        <end position="133"/>
    </location>
    <ligand>
        <name>2-[(2R,5Z)-2-carboxy-4-methylthiazol-5(2H)-ylidene]ethyl phosphate</name>
        <dbReference type="ChEBI" id="CHEBI:62899"/>
    </ligand>
</feature>
<proteinExistence type="inferred from homology"/>
<keyword evidence="2 9" id="KW-0808">Transferase</keyword>
<dbReference type="EC" id="2.5.1.3" evidence="9"/>